<evidence type="ECO:0000256" key="4">
    <source>
        <dbReference type="ARBA" id="ARBA00023180"/>
    </source>
</evidence>
<dbReference type="EC" id="3.1.1.80" evidence="6"/>
<feature type="signal peptide" evidence="5">
    <location>
        <begin position="1"/>
        <end position="21"/>
    </location>
</feature>
<name>A0ABD1FSY4_SALDI</name>
<dbReference type="Pfam" id="PF00657">
    <property type="entry name" value="Lipase_GDSL"/>
    <property type="match status" value="1"/>
</dbReference>
<evidence type="ECO:0000313" key="6">
    <source>
        <dbReference type="EMBL" id="KAL1534113.1"/>
    </source>
</evidence>
<keyword evidence="7" id="KW-1185">Reference proteome</keyword>
<dbReference type="SUPFAM" id="SSF52266">
    <property type="entry name" value="SGNH hydrolase"/>
    <property type="match status" value="1"/>
</dbReference>
<evidence type="ECO:0000256" key="5">
    <source>
        <dbReference type="SAM" id="SignalP"/>
    </source>
</evidence>
<reference evidence="6 7" key="1">
    <citation type="submission" date="2024-06" db="EMBL/GenBank/DDBJ databases">
        <title>A chromosome level genome sequence of Diviner's sage (Salvia divinorum).</title>
        <authorList>
            <person name="Ford S.A."/>
            <person name="Ro D.-K."/>
            <person name="Ness R.W."/>
            <person name="Phillips M.A."/>
        </authorList>
    </citation>
    <scope>NUCLEOTIDE SEQUENCE [LARGE SCALE GENOMIC DNA]</scope>
    <source>
        <strain evidence="6">SAF-2024a</strain>
        <tissue evidence="6">Leaf</tissue>
    </source>
</reference>
<proteinExistence type="inferred from homology"/>
<dbReference type="InterPro" id="IPR035669">
    <property type="entry name" value="SGNH_plant_lipase-like"/>
</dbReference>
<comment type="similarity">
    <text evidence="1">Belongs to the 'GDSL' lipolytic enzyme family.</text>
</comment>
<dbReference type="Gene3D" id="3.40.50.1110">
    <property type="entry name" value="SGNH hydrolase"/>
    <property type="match status" value="1"/>
</dbReference>
<evidence type="ECO:0000256" key="2">
    <source>
        <dbReference type="ARBA" id="ARBA00022729"/>
    </source>
</evidence>
<dbReference type="CDD" id="cd01837">
    <property type="entry name" value="SGNH_plant_lipase_like"/>
    <property type="match status" value="1"/>
</dbReference>
<dbReference type="PANTHER" id="PTHR22835">
    <property type="entry name" value="ZINC FINGER FYVE DOMAIN CONTAINING PROTEIN"/>
    <property type="match status" value="1"/>
</dbReference>
<organism evidence="6 7">
    <name type="scientific">Salvia divinorum</name>
    <name type="common">Maria pastora</name>
    <name type="synonym">Diviner's sage</name>
    <dbReference type="NCBI Taxonomy" id="28513"/>
    <lineage>
        <taxon>Eukaryota</taxon>
        <taxon>Viridiplantae</taxon>
        <taxon>Streptophyta</taxon>
        <taxon>Embryophyta</taxon>
        <taxon>Tracheophyta</taxon>
        <taxon>Spermatophyta</taxon>
        <taxon>Magnoliopsida</taxon>
        <taxon>eudicotyledons</taxon>
        <taxon>Gunneridae</taxon>
        <taxon>Pentapetalae</taxon>
        <taxon>asterids</taxon>
        <taxon>lamiids</taxon>
        <taxon>Lamiales</taxon>
        <taxon>Lamiaceae</taxon>
        <taxon>Nepetoideae</taxon>
        <taxon>Mentheae</taxon>
        <taxon>Salviinae</taxon>
        <taxon>Salvia</taxon>
        <taxon>Salvia subgen. Calosphace</taxon>
    </lineage>
</organism>
<keyword evidence="4" id="KW-0325">Glycoprotein</keyword>
<dbReference type="GO" id="GO:0033879">
    <property type="term" value="F:acetylajmaline esterase activity"/>
    <property type="evidence" value="ECO:0007669"/>
    <property type="project" value="UniProtKB-EC"/>
</dbReference>
<accession>A0ABD1FSY4</accession>
<keyword evidence="2 5" id="KW-0732">Signal</keyword>
<sequence>MAFKAIFSVLVVCGLVFCGGADPYVLKKCNFNEMYQLGDSISDAGNLIREFPIGASTSFARLPYGQKFFREATGRCSNGLLMIDYFAMAAGVPLLPPYKNMGTGFGHGVNFAVAGSTALASETLAAQHVRNPVTNSSLSVQLDWMSSYFDSICVDHKDCSEKLRSALFMVGETGGNDYNYAILQGKQMEELRSMVPQVVAAVIHGARRVIEMGAARLVVPGNFPIGCLPIYKTAFEGAPHDQHNCVRELNELAMYHNEQLQEAILKLKQEKPNAVIVYGDYFNAYQFLHRLGKRRGYDVERACCGIGGKYNFDLGRMCGGANVSVCEDADRHLSWDGIHLTQQSYKLMATWLIPRFFSQLACF</sequence>
<evidence type="ECO:0000256" key="3">
    <source>
        <dbReference type="ARBA" id="ARBA00022801"/>
    </source>
</evidence>
<evidence type="ECO:0000313" key="7">
    <source>
        <dbReference type="Proteomes" id="UP001567538"/>
    </source>
</evidence>
<dbReference type="InterPro" id="IPR036514">
    <property type="entry name" value="SGNH_hydro_sf"/>
</dbReference>
<comment type="caution">
    <text evidence="6">The sequence shown here is derived from an EMBL/GenBank/DDBJ whole genome shotgun (WGS) entry which is preliminary data.</text>
</comment>
<dbReference type="InterPro" id="IPR001087">
    <property type="entry name" value="GDSL"/>
</dbReference>
<keyword evidence="3 6" id="KW-0378">Hydrolase</keyword>
<feature type="chain" id="PRO_5044879815" evidence="5">
    <location>
        <begin position="22"/>
        <end position="363"/>
    </location>
</feature>
<protein>
    <submittedName>
        <fullName evidence="6">Acetylajmaline esterase</fullName>
        <ecNumber evidence="6">3.1.1.80</ecNumber>
    </submittedName>
</protein>
<dbReference type="PANTHER" id="PTHR22835:SF517">
    <property type="entry name" value="GDSL-LIKE LIPASE_ACYLHYDROLASE FAMILY PROTEIN, EXPRESSED"/>
    <property type="match status" value="1"/>
</dbReference>
<gene>
    <name evidence="6" type="ORF">AAHA92_31509</name>
</gene>
<evidence type="ECO:0000256" key="1">
    <source>
        <dbReference type="ARBA" id="ARBA00008668"/>
    </source>
</evidence>
<dbReference type="AlphaFoldDB" id="A0ABD1FSY4"/>
<dbReference type="Proteomes" id="UP001567538">
    <property type="component" value="Unassembled WGS sequence"/>
</dbReference>
<dbReference type="EMBL" id="JBEAFC010000013">
    <property type="protein sequence ID" value="KAL1534113.1"/>
    <property type="molecule type" value="Genomic_DNA"/>
</dbReference>